<organism evidence="2 3">
    <name type="scientific">Hohenbuehelia grisea</name>
    <dbReference type="NCBI Taxonomy" id="104357"/>
    <lineage>
        <taxon>Eukaryota</taxon>
        <taxon>Fungi</taxon>
        <taxon>Dikarya</taxon>
        <taxon>Basidiomycota</taxon>
        <taxon>Agaricomycotina</taxon>
        <taxon>Agaricomycetes</taxon>
        <taxon>Agaricomycetidae</taxon>
        <taxon>Agaricales</taxon>
        <taxon>Pleurotineae</taxon>
        <taxon>Pleurotaceae</taxon>
        <taxon>Hohenbuehelia</taxon>
    </lineage>
</organism>
<gene>
    <name evidence="2" type="ORF">HGRIS_008759</name>
</gene>
<feature type="coiled-coil region" evidence="1">
    <location>
        <begin position="33"/>
        <end position="90"/>
    </location>
</feature>
<sequence length="235" mass="26423">MRKSQSVRHYARQSIAFGTDDLGVLKESEESPEDTLRRQLLETERENDKLKAALVKLQNELLARPPREDVEKLEQDNKQLETMLIGSSRENERAMSEKTTALTRIKTLEGLLAKVAGPNWEQAMEVAPMTMPDPSSRAVGHQRSATMSSPIHPSRFADISVLHRQSPEPSAAIPLSATDQQAALANIEQIRMLILGIEQRFEVREEKLVKTMETAQTEAKRFEGLSQAVEEHDIS</sequence>
<accession>A0ABR3J9I1</accession>
<comment type="caution">
    <text evidence="2">The sequence shown here is derived from an EMBL/GenBank/DDBJ whole genome shotgun (WGS) entry which is preliminary data.</text>
</comment>
<evidence type="ECO:0000313" key="2">
    <source>
        <dbReference type="EMBL" id="KAL0952138.1"/>
    </source>
</evidence>
<dbReference type="EMBL" id="JASNQZ010000011">
    <property type="protein sequence ID" value="KAL0952138.1"/>
    <property type="molecule type" value="Genomic_DNA"/>
</dbReference>
<name>A0ABR3J9I1_9AGAR</name>
<evidence type="ECO:0000313" key="3">
    <source>
        <dbReference type="Proteomes" id="UP001556367"/>
    </source>
</evidence>
<reference evidence="3" key="1">
    <citation type="submission" date="2024-06" db="EMBL/GenBank/DDBJ databases">
        <title>Multi-omics analyses provide insights into the biosynthesis of the anticancer antibiotic pleurotin in Hohenbuehelia grisea.</title>
        <authorList>
            <person name="Weaver J.A."/>
            <person name="Alberti F."/>
        </authorList>
    </citation>
    <scope>NUCLEOTIDE SEQUENCE [LARGE SCALE GENOMIC DNA]</scope>
    <source>
        <strain evidence="3">T-177</strain>
    </source>
</reference>
<dbReference type="Proteomes" id="UP001556367">
    <property type="component" value="Unassembled WGS sequence"/>
</dbReference>
<evidence type="ECO:0000256" key="1">
    <source>
        <dbReference type="SAM" id="Coils"/>
    </source>
</evidence>
<proteinExistence type="predicted"/>
<keyword evidence="1" id="KW-0175">Coiled coil</keyword>
<protein>
    <submittedName>
        <fullName evidence="2">Uncharacterized protein</fullName>
    </submittedName>
</protein>
<keyword evidence="3" id="KW-1185">Reference proteome</keyword>